<gene>
    <name evidence="2" type="ORF">EVAR_90406_1</name>
</gene>
<dbReference type="PANTHER" id="PTHR47331:SF1">
    <property type="entry name" value="GAG-LIKE PROTEIN"/>
    <property type="match status" value="1"/>
</dbReference>
<sequence>MRHLFDNGYAEKAHEPPTPGRTWYSSFRGRYAMEAETRIVFDAAARSHGVCLNDLLLPGPDLLHDRRRARRYKNAEASEESTRGLLTRSSITITWTITSELPYRRRSGEEVALVHNKAKFELGKWASNEPAVLEAVSSTHEEQHIADGGQPTKAPGPSCPSFGADPPITVGAKGSCRRRMEEGWVGTSSRTSCTSNGRTGWVRCGRWFNSRFRARTYAIREPSRCSCTLSTPASAAAAVYWRMRTDDGKVHVSLVAARKSGAAKVFWSQNSIDLDPDRGSTTKTVAHRIAELEDRKVEMGPDKRTSQTTLRVTRRNLNQDHRWFRGPQFYMQEEDGLAYGARHFNCRNRRRTKRQVEYSQFVDQRRRRESIYAARHKRTRKNEDEPAQPSHKVSARVPRTAGSAEQKKTAIRPLPAEYHEPAAEQLLTKAAQMDSFEEDIKRLMKASVEKESTPWPK</sequence>
<organism evidence="2 3">
    <name type="scientific">Eumeta variegata</name>
    <name type="common">Bagworm moth</name>
    <name type="synonym">Eumeta japonica</name>
    <dbReference type="NCBI Taxonomy" id="151549"/>
    <lineage>
        <taxon>Eukaryota</taxon>
        <taxon>Metazoa</taxon>
        <taxon>Ecdysozoa</taxon>
        <taxon>Arthropoda</taxon>
        <taxon>Hexapoda</taxon>
        <taxon>Insecta</taxon>
        <taxon>Pterygota</taxon>
        <taxon>Neoptera</taxon>
        <taxon>Endopterygota</taxon>
        <taxon>Lepidoptera</taxon>
        <taxon>Glossata</taxon>
        <taxon>Ditrysia</taxon>
        <taxon>Tineoidea</taxon>
        <taxon>Psychidae</taxon>
        <taxon>Oiketicinae</taxon>
        <taxon>Eumeta</taxon>
    </lineage>
</organism>
<evidence type="ECO:0000313" key="3">
    <source>
        <dbReference type="Proteomes" id="UP000299102"/>
    </source>
</evidence>
<reference evidence="2 3" key="1">
    <citation type="journal article" date="2019" name="Commun. Biol.">
        <title>The bagworm genome reveals a unique fibroin gene that provides high tensile strength.</title>
        <authorList>
            <person name="Kono N."/>
            <person name="Nakamura H."/>
            <person name="Ohtoshi R."/>
            <person name="Tomita M."/>
            <person name="Numata K."/>
            <person name="Arakawa K."/>
        </authorList>
    </citation>
    <scope>NUCLEOTIDE SEQUENCE [LARGE SCALE GENOMIC DNA]</scope>
</reference>
<feature type="region of interest" description="Disordered" evidence="1">
    <location>
        <begin position="375"/>
        <end position="417"/>
    </location>
</feature>
<dbReference type="Proteomes" id="UP000299102">
    <property type="component" value="Unassembled WGS sequence"/>
</dbReference>
<name>A0A4C1YBB1_EUMVA</name>
<dbReference type="AlphaFoldDB" id="A0A4C1YBB1"/>
<keyword evidence="3" id="KW-1185">Reference proteome</keyword>
<dbReference type="EMBL" id="BGZK01001141">
    <property type="protein sequence ID" value="GBP72310.1"/>
    <property type="molecule type" value="Genomic_DNA"/>
</dbReference>
<comment type="caution">
    <text evidence="2">The sequence shown here is derived from an EMBL/GenBank/DDBJ whole genome shotgun (WGS) entry which is preliminary data.</text>
</comment>
<dbReference type="PANTHER" id="PTHR47331">
    <property type="entry name" value="PHD-TYPE DOMAIN-CONTAINING PROTEIN"/>
    <property type="match status" value="1"/>
</dbReference>
<evidence type="ECO:0000313" key="2">
    <source>
        <dbReference type="EMBL" id="GBP72310.1"/>
    </source>
</evidence>
<proteinExistence type="predicted"/>
<protein>
    <submittedName>
        <fullName evidence="2">Uncharacterized protein</fullName>
    </submittedName>
</protein>
<dbReference type="OrthoDB" id="7762189at2759"/>
<accession>A0A4C1YBB1</accession>
<evidence type="ECO:0000256" key="1">
    <source>
        <dbReference type="SAM" id="MobiDB-lite"/>
    </source>
</evidence>